<name>A0AAI8VGL4_9PEZI</name>
<proteinExistence type="predicted"/>
<dbReference type="AlphaFoldDB" id="A0AAI8VGL4"/>
<feature type="region of interest" description="Disordered" evidence="1">
    <location>
        <begin position="42"/>
        <end position="67"/>
    </location>
</feature>
<evidence type="ECO:0000313" key="2">
    <source>
        <dbReference type="EMBL" id="CAJ2504583.1"/>
    </source>
</evidence>
<reference evidence="2" key="1">
    <citation type="submission" date="2023-10" db="EMBL/GenBank/DDBJ databases">
        <authorList>
            <person name="Hackl T."/>
        </authorList>
    </citation>
    <scope>NUCLEOTIDE SEQUENCE</scope>
</reference>
<dbReference type="Proteomes" id="UP001295740">
    <property type="component" value="Unassembled WGS sequence"/>
</dbReference>
<gene>
    <name evidence="2" type="ORF">KHLLAP_LOCUS5051</name>
</gene>
<sequence length="114" mass="12495">MASSSSATAPETDIAISYSRERMMTEATGRKPFQKVYLWTMSSDEEEGAPSRTTETYNPEEDEPSASSAVYNALPAHEELIGHENGKLCLEVGLIIGSDPFKYVPKGKPHDKKA</sequence>
<comment type="caution">
    <text evidence="2">The sequence shown here is derived from an EMBL/GenBank/DDBJ whole genome shotgun (WGS) entry which is preliminary data.</text>
</comment>
<accession>A0AAI8VGL4</accession>
<dbReference type="EMBL" id="CAUWAG010000006">
    <property type="protein sequence ID" value="CAJ2504583.1"/>
    <property type="molecule type" value="Genomic_DNA"/>
</dbReference>
<protein>
    <submittedName>
        <fullName evidence="2">Uu.00g119770.m01.CDS01</fullName>
    </submittedName>
</protein>
<organism evidence="2 3">
    <name type="scientific">Anthostomella pinea</name>
    <dbReference type="NCBI Taxonomy" id="933095"/>
    <lineage>
        <taxon>Eukaryota</taxon>
        <taxon>Fungi</taxon>
        <taxon>Dikarya</taxon>
        <taxon>Ascomycota</taxon>
        <taxon>Pezizomycotina</taxon>
        <taxon>Sordariomycetes</taxon>
        <taxon>Xylariomycetidae</taxon>
        <taxon>Xylariales</taxon>
        <taxon>Xylariaceae</taxon>
        <taxon>Anthostomella</taxon>
    </lineage>
</organism>
<evidence type="ECO:0000313" key="3">
    <source>
        <dbReference type="Proteomes" id="UP001295740"/>
    </source>
</evidence>
<evidence type="ECO:0000256" key="1">
    <source>
        <dbReference type="SAM" id="MobiDB-lite"/>
    </source>
</evidence>
<keyword evidence="3" id="KW-1185">Reference proteome</keyword>